<evidence type="ECO:0000313" key="2">
    <source>
        <dbReference type="EMBL" id="KAJ4158555.1"/>
    </source>
</evidence>
<dbReference type="EMBL" id="JAJHUN010000006">
    <property type="protein sequence ID" value="KAJ4158555.1"/>
    <property type="molecule type" value="Genomic_DNA"/>
</dbReference>
<name>A0A9W8UML4_AKAMU</name>
<accession>A0A9W8UML4</accession>
<dbReference type="GeneID" id="80896236"/>
<feature type="region of interest" description="Disordered" evidence="1">
    <location>
        <begin position="42"/>
        <end position="75"/>
    </location>
</feature>
<sequence length="75" mass="8376">MTKLAGTFVPRAPLSVNGPFIDGPFFAAWRVFSTQLEENKGDQMNRWSPMGAEVNHHGNPSTYSADRKKPPFPRS</sequence>
<evidence type="ECO:0000313" key="3">
    <source>
        <dbReference type="Proteomes" id="UP001144673"/>
    </source>
</evidence>
<keyword evidence="3" id="KW-1185">Reference proteome</keyword>
<evidence type="ECO:0000256" key="1">
    <source>
        <dbReference type="SAM" id="MobiDB-lite"/>
    </source>
</evidence>
<protein>
    <submittedName>
        <fullName evidence="2">Uncharacterized protein</fullName>
    </submittedName>
</protein>
<dbReference type="AlphaFoldDB" id="A0A9W8UML4"/>
<comment type="caution">
    <text evidence="2">The sequence shown here is derived from an EMBL/GenBank/DDBJ whole genome shotgun (WGS) entry which is preliminary data.</text>
</comment>
<dbReference type="KEGG" id="amus:LMH87_009077"/>
<organism evidence="2 3">
    <name type="scientific">Akanthomyces muscarius</name>
    <name type="common">Entomopathogenic fungus</name>
    <name type="synonym">Lecanicillium muscarium</name>
    <dbReference type="NCBI Taxonomy" id="2231603"/>
    <lineage>
        <taxon>Eukaryota</taxon>
        <taxon>Fungi</taxon>
        <taxon>Dikarya</taxon>
        <taxon>Ascomycota</taxon>
        <taxon>Pezizomycotina</taxon>
        <taxon>Sordariomycetes</taxon>
        <taxon>Hypocreomycetidae</taxon>
        <taxon>Hypocreales</taxon>
        <taxon>Cordycipitaceae</taxon>
        <taxon>Akanthomyces</taxon>
    </lineage>
</organism>
<proteinExistence type="predicted"/>
<dbReference type="RefSeq" id="XP_056056922.1">
    <property type="nucleotide sequence ID" value="XM_056202350.1"/>
</dbReference>
<reference evidence="2" key="1">
    <citation type="journal article" date="2023" name="Access Microbiol">
        <title>De-novo genome assembly for Akanthomyces muscarius, a biocontrol agent of insect agricultural pests.</title>
        <authorList>
            <person name="Erdos Z."/>
            <person name="Studholme D.J."/>
            <person name="Raymond B."/>
            <person name="Sharma M."/>
        </authorList>
    </citation>
    <scope>NUCLEOTIDE SEQUENCE</scope>
    <source>
        <strain evidence="2">Ve6</strain>
    </source>
</reference>
<dbReference type="Proteomes" id="UP001144673">
    <property type="component" value="Unassembled WGS sequence"/>
</dbReference>
<gene>
    <name evidence="2" type="ORF">LMH87_009077</name>
</gene>